<dbReference type="Gene3D" id="3.10.105.10">
    <property type="entry name" value="Dipeptide-binding Protein, Domain 3"/>
    <property type="match status" value="1"/>
</dbReference>
<evidence type="ECO:0000256" key="2">
    <source>
        <dbReference type="ARBA" id="ARBA00005695"/>
    </source>
</evidence>
<dbReference type="Gene3D" id="3.40.190.10">
    <property type="entry name" value="Periplasmic binding protein-like II"/>
    <property type="match status" value="1"/>
</dbReference>
<dbReference type="FunFam" id="3.10.105.10:FF:000001">
    <property type="entry name" value="Oligopeptide ABC transporter, oligopeptide-binding protein"/>
    <property type="match status" value="1"/>
</dbReference>
<dbReference type="AlphaFoldDB" id="A0A6A7K6A9"/>
<dbReference type="PROSITE" id="PS51257">
    <property type="entry name" value="PROKAR_LIPOPROTEIN"/>
    <property type="match status" value="1"/>
</dbReference>
<evidence type="ECO:0000256" key="3">
    <source>
        <dbReference type="ARBA" id="ARBA00022448"/>
    </source>
</evidence>
<dbReference type="GO" id="GO:0030288">
    <property type="term" value="C:outer membrane-bounded periplasmic space"/>
    <property type="evidence" value="ECO:0007669"/>
    <property type="project" value="UniProtKB-ARBA"/>
</dbReference>
<protein>
    <submittedName>
        <fullName evidence="6">Peptide ABC transporter substrate-binding protein</fullName>
    </submittedName>
</protein>
<comment type="similarity">
    <text evidence="2">Belongs to the bacterial solute-binding protein 5 family.</text>
</comment>
<evidence type="ECO:0000313" key="6">
    <source>
        <dbReference type="EMBL" id="MPW24922.1"/>
    </source>
</evidence>
<dbReference type="PANTHER" id="PTHR30290:SF10">
    <property type="entry name" value="PERIPLASMIC OLIGOPEPTIDE-BINDING PROTEIN-RELATED"/>
    <property type="match status" value="1"/>
</dbReference>
<accession>A0A6A7K6A9</accession>
<dbReference type="GO" id="GO:0015833">
    <property type="term" value="P:peptide transport"/>
    <property type="evidence" value="ECO:0007669"/>
    <property type="project" value="TreeGrafter"/>
</dbReference>
<dbReference type="GO" id="GO:0043190">
    <property type="term" value="C:ATP-binding cassette (ABC) transporter complex"/>
    <property type="evidence" value="ECO:0007669"/>
    <property type="project" value="InterPro"/>
</dbReference>
<proteinExistence type="inferred from homology"/>
<organism evidence="6 7">
    <name type="scientific">Alkalibaculum sporogenes</name>
    <dbReference type="NCBI Taxonomy" id="2655001"/>
    <lineage>
        <taxon>Bacteria</taxon>
        <taxon>Bacillati</taxon>
        <taxon>Bacillota</taxon>
        <taxon>Clostridia</taxon>
        <taxon>Eubacteriales</taxon>
        <taxon>Eubacteriaceae</taxon>
        <taxon>Alkalibaculum</taxon>
    </lineage>
</organism>
<dbReference type="CDD" id="cd08504">
    <property type="entry name" value="PBP2_OppA"/>
    <property type="match status" value="1"/>
</dbReference>
<dbReference type="EMBL" id="WHNX01000004">
    <property type="protein sequence ID" value="MPW24922.1"/>
    <property type="molecule type" value="Genomic_DNA"/>
</dbReference>
<dbReference type="GO" id="GO:1904680">
    <property type="term" value="F:peptide transmembrane transporter activity"/>
    <property type="evidence" value="ECO:0007669"/>
    <property type="project" value="TreeGrafter"/>
</dbReference>
<evidence type="ECO:0000256" key="4">
    <source>
        <dbReference type="ARBA" id="ARBA00022729"/>
    </source>
</evidence>
<dbReference type="InterPro" id="IPR030678">
    <property type="entry name" value="Peptide/Ni-bd"/>
</dbReference>
<reference evidence="6 7" key="1">
    <citation type="submission" date="2019-10" db="EMBL/GenBank/DDBJ databases">
        <title>Alkalibaculum tamaniensis sp.nov., a new alkaliphilic acetogen, isolated on methoxylated aromatics from a mud volcano.</title>
        <authorList>
            <person name="Khomyakova M.A."/>
            <person name="Merkel A.Y."/>
            <person name="Bonch-Osmolovskaya E.A."/>
            <person name="Slobodkin A.I."/>
        </authorList>
    </citation>
    <scope>NUCLEOTIDE SEQUENCE [LARGE SCALE GENOMIC DNA]</scope>
    <source>
        <strain evidence="6 7">M08DMB</strain>
    </source>
</reference>
<sequence length="553" mass="63146">MKILKLTKMEAIFLRKRKSILFLLLVIVICIFTACSTNENSEKTISVYVGSEPESIDPAYNQTVDGATLLIHAFEGLMTLDKDGKPMLGQAEKYSISDDGLTYTFTLRDDIKWSDGDPVKADDFIYAWKRAIEYKNATVYGYLFDVIVGAGDIYGGVEGVTMDDFGARAIDDKTIEITLIAPTPYFLELCAYPTYFPVREDIVEDNDSWTINPDTYITNGPYKLESWTHNSEMIYVKNENYYKYKDLGPDQIKFVLMTDANAVLAAFQNGDILFSDDMPNEEIDAWREKPEFNIEGELGTYYISFNTEKEPFDNFKVRQALSLAIDRNFIVEQIGRAGQQPAPAFIPTGLTDADVTKEFRDVGGDYYSVAKGDYEKNLREAKKLLAEAGYPEGKGFPKFEYMYNPEGSTHALIGQALQDMWKELGIECTLVDQEWNTFLQIRQDGNYQVARNGWGADYDDPITFIDMFLSNSGHNNSQWKNAEYDKIVNKIKNSFDTEERFELMHEAEDLLMQEAPIAPIFYYVDIFLKSEKLEGFYSSPLGFKYFMYSSVSK</sequence>
<dbReference type="FunFam" id="3.90.76.10:FF:000001">
    <property type="entry name" value="Oligopeptide ABC transporter substrate-binding protein"/>
    <property type="match status" value="1"/>
</dbReference>
<dbReference type="InterPro" id="IPR000914">
    <property type="entry name" value="SBP_5_dom"/>
</dbReference>
<dbReference type="Proteomes" id="UP000440004">
    <property type="component" value="Unassembled WGS sequence"/>
</dbReference>
<dbReference type="PIRSF" id="PIRSF002741">
    <property type="entry name" value="MppA"/>
    <property type="match status" value="1"/>
</dbReference>
<keyword evidence="3" id="KW-0813">Transport</keyword>
<evidence type="ECO:0000259" key="5">
    <source>
        <dbReference type="Pfam" id="PF00496"/>
    </source>
</evidence>
<dbReference type="InterPro" id="IPR039424">
    <property type="entry name" value="SBP_5"/>
</dbReference>
<dbReference type="PANTHER" id="PTHR30290">
    <property type="entry name" value="PERIPLASMIC BINDING COMPONENT OF ABC TRANSPORTER"/>
    <property type="match status" value="1"/>
</dbReference>
<comment type="caution">
    <text evidence="6">The sequence shown here is derived from an EMBL/GenBank/DDBJ whole genome shotgun (WGS) entry which is preliminary data.</text>
</comment>
<comment type="subcellular location">
    <subcellularLocation>
        <location evidence="1">Cell membrane</location>
        <topology evidence="1">Lipid-anchor</topology>
    </subcellularLocation>
</comment>
<feature type="domain" description="Solute-binding protein family 5" evidence="5">
    <location>
        <begin position="89"/>
        <end position="475"/>
    </location>
</feature>
<evidence type="ECO:0000256" key="1">
    <source>
        <dbReference type="ARBA" id="ARBA00004193"/>
    </source>
</evidence>
<dbReference type="SUPFAM" id="SSF53850">
    <property type="entry name" value="Periplasmic binding protein-like II"/>
    <property type="match status" value="1"/>
</dbReference>
<keyword evidence="4" id="KW-0732">Signal</keyword>
<dbReference type="Gene3D" id="3.90.76.10">
    <property type="entry name" value="Dipeptide-binding Protein, Domain 1"/>
    <property type="match status" value="1"/>
</dbReference>
<dbReference type="InterPro" id="IPR023765">
    <property type="entry name" value="SBP_5_CS"/>
</dbReference>
<name>A0A6A7K6A9_9FIRM</name>
<gene>
    <name evidence="6" type="ORF">GC105_03840</name>
</gene>
<dbReference type="Pfam" id="PF00496">
    <property type="entry name" value="SBP_bac_5"/>
    <property type="match status" value="1"/>
</dbReference>
<evidence type="ECO:0000313" key="7">
    <source>
        <dbReference type="Proteomes" id="UP000440004"/>
    </source>
</evidence>
<keyword evidence="7" id="KW-1185">Reference proteome</keyword>
<dbReference type="PROSITE" id="PS01040">
    <property type="entry name" value="SBP_BACTERIAL_5"/>
    <property type="match status" value="1"/>
</dbReference>